<proteinExistence type="predicted"/>
<comment type="caution">
    <text evidence="2">The sequence shown here is derived from an EMBL/GenBank/DDBJ whole genome shotgun (WGS) entry which is preliminary data.</text>
</comment>
<evidence type="ECO:0000313" key="2">
    <source>
        <dbReference type="EMBL" id="GIX63386.1"/>
    </source>
</evidence>
<dbReference type="RefSeq" id="XP_067715455.1">
    <property type="nucleotide sequence ID" value="XM_067859354.1"/>
</dbReference>
<organism evidence="2 3">
    <name type="scientific">Babesia caballi</name>
    <dbReference type="NCBI Taxonomy" id="5871"/>
    <lineage>
        <taxon>Eukaryota</taxon>
        <taxon>Sar</taxon>
        <taxon>Alveolata</taxon>
        <taxon>Apicomplexa</taxon>
        <taxon>Aconoidasida</taxon>
        <taxon>Piroplasmida</taxon>
        <taxon>Babesiidae</taxon>
        <taxon>Babesia</taxon>
    </lineage>
</organism>
<evidence type="ECO:0000313" key="3">
    <source>
        <dbReference type="Proteomes" id="UP001497744"/>
    </source>
</evidence>
<gene>
    <name evidence="2" type="ORF">BcabD6B2_28210</name>
</gene>
<dbReference type="GeneID" id="94194867"/>
<protein>
    <submittedName>
        <fullName evidence="2">Cystathionine gamma-lyase, putative</fullName>
    </submittedName>
</protein>
<reference evidence="2 3" key="1">
    <citation type="submission" date="2021-06" db="EMBL/GenBank/DDBJ databases">
        <title>Genome sequence of Babesia caballi.</title>
        <authorList>
            <person name="Yamagishi J."/>
            <person name="Kidaka T."/>
            <person name="Ochi A."/>
        </authorList>
    </citation>
    <scope>NUCLEOTIDE SEQUENCE [LARGE SCALE GENOMIC DNA]</scope>
    <source>
        <strain evidence="2">USDA-D6B2</strain>
    </source>
</reference>
<sequence>MNDEPSILTLGHSRKRLCDLLSAAGDVEDPTGVIGACRDLIVAIDGICQFLEPIHHEKEPQFVKACDSLIESSQAIEKDSDLESLLSKLQHEANEAILFLENVDLTVTGTQAFVGRDDAGQKGLLVSQRALRDELIASNAATDETTNETAARLASTDEELASLESEYRRLRKSCVAPGDESCNSPCDSEPQRSVVRFLNTTRCRTADASRLLSALDASPLKVVEEGADYIVYEYTLGESRTTLRVRDGGSAGLSLHLDPMDARAHAYLVEHLRSCKSRIQIAAVLQEALSLP</sequence>
<keyword evidence="1" id="KW-0175">Coiled coil</keyword>
<keyword evidence="3" id="KW-1185">Reference proteome</keyword>
<accession>A0AAV4LW97</accession>
<evidence type="ECO:0000256" key="1">
    <source>
        <dbReference type="SAM" id="Coils"/>
    </source>
</evidence>
<dbReference type="EMBL" id="BPLF01000002">
    <property type="protein sequence ID" value="GIX63386.1"/>
    <property type="molecule type" value="Genomic_DNA"/>
</dbReference>
<feature type="coiled-coil region" evidence="1">
    <location>
        <begin position="146"/>
        <end position="173"/>
    </location>
</feature>
<dbReference type="Proteomes" id="UP001497744">
    <property type="component" value="Unassembled WGS sequence"/>
</dbReference>
<name>A0AAV4LW97_BABCB</name>
<dbReference type="AlphaFoldDB" id="A0AAV4LW97"/>